<feature type="chain" id="PRO_5041907971" description="Alpha/beta hydrolase fold-3 domain-containing protein" evidence="2">
    <location>
        <begin position="19"/>
        <end position="343"/>
    </location>
</feature>
<accession>A0AAE1N066</accession>
<dbReference type="PANTHER" id="PTHR23024:SF473">
    <property type="entry name" value="RECEPTOR GID1, PUTATIVE-RELATED"/>
    <property type="match status" value="1"/>
</dbReference>
<evidence type="ECO:0000259" key="3">
    <source>
        <dbReference type="Pfam" id="PF07859"/>
    </source>
</evidence>
<evidence type="ECO:0000256" key="1">
    <source>
        <dbReference type="ARBA" id="ARBA00010515"/>
    </source>
</evidence>
<dbReference type="AlphaFoldDB" id="A0AAE1N066"/>
<dbReference type="InterPro" id="IPR029058">
    <property type="entry name" value="AB_hydrolase_fold"/>
</dbReference>
<dbReference type="Gene3D" id="3.40.50.1820">
    <property type="entry name" value="alpha/beta hydrolase"/>
    <property type="match status" value="1"/>
</dbReference>
<comment type="similarity">
    <text evidence="1">Belongs to the 'GDXG' lipolytic enzyme family.</text>
</comment>
<dbReference type="InterPro" id="IPR050466">
    <property type="entry name" value="Carboxylest/Gibb_receptor"/>
</dbReference>
<dbReference type="SUPFAM" id="SSF53474">
    <property type="entry name" value="alpha/beta-Hydrolases"/>
    <property type="match status" value="1"/>
</dbReference>
<name>A0AAE1N066_9FABA</name>
<comment type="caution">
    <text evidence="4">The sequence shown here is derived from an EMBL/GenBank/DDBJ whole genome shotgun (WGS) entry which is preliminary data.</text>
</comment>
<evidence type="ECO:0000313" key="5">
    <source>
        <dbReference type="Proteomes" id="UP001293593"/>
    </source>
</evidence>
<keyword evidence="2" id="KW-0732">Signal</keyword>
<reference evidence="4" key="1">
    <citation type="submission" date="2023-10" db="EMBL/GenBank/DDBJ databases">
        <title>Chromosome-level genome of the transformable northern wattle, Acacia crassicarpa.</title>
        <authorList>
            <person name="Massaro I."/>
            <person name="Sinha N.R."/>
            <person name="Poethig S."/>
            <person name="Leichty A.R."/>
        </authorList>
    </citation>
    <scope>NUCLEOTIDE SEQUENCE</scope>
    <source>
        <strain evidence="4">Acra3RX</strain>
        <tissue evidence="4">Leaf</tissue>
    </source>
</reference>
<dbReference type="Proteomes" id="UP001293593">
    <property type="component" value="Unassembled WGS sequence"/>
</dbReference>
<dbReference type="EMBL" id="JAWXYG010000002">
    <property type="protein sequence ID" value="KAK4280447.1"/>
    <property type="molecule type" value="Genomic_DNA"/>
</dbReference>
<proteinExistence type="inferred from homology"/>
<feature type="domain" description="Alpha/beta hydrolase fold-3" evidence="3">
    <location>
        <begin position="96"/>
        <end position="317"/>
    </location>
</feature>
<evidence type="ECO:0000256" key="2">
    <source>
        <dbReference type="SAM" id="SignalP"/>
    </source>
</evidence>
<dbReference type="Pfam" id="PF07859">
    <property type="entry name" value="Abhydrolase_3"/>
    <property type="match status" value="1"/>
</dbReference>
<evidence type="ECO:0000313" key="4">
    <source>
        <dbReference type="EMBL" id="KAK4280447.1"/>
    </source>
</evidence>
<protein>
    <recommendedName>
        <fullName evidence="3">Alpha/beta hydrolase fold-3 domain-containing protein</fullName>
    </recommendedName>
</protein>
<organism evidence="4 5">
    <name type="scientific">Acacia crassicarpa</name>
    <name type="common">northern wattle</name>
    <dbReference type="NCBI Taxonomy" id="499986"/>
    <lineage>
        <taxon>Eukaryota</taxon>
        <taxon>Viridiplantae</taxon>
        <taxon>Streptophyta</taxon>
        <taxon>Embryophyta</taxon>
        <taxon>Tracheophyta</taxon>
        <taxon>Spermatophyta</taxon>
        <taxon>Magnoliopsida</taxon>
        <taxon>eudicotyledons</taxon>
        <taxon>Gunneridae</taxon>
        <taxon>Pentapetalae</taxon>
        <taxon>rosids</taxon>
        <taxon>fabids</taxon>
        <taxon>Fabales</taxon>
        <taxon>Fabaceae</taxon>
        <taxon>Caesalpinioideae</taxon>
        <taxon>mimosoid clade</taxon>
        <taxon>Acacieae</taxon>
        <taxon>Acacia</taxon>
    </lineage>
</organism>
<gene>
    <name evidence="4" type="ORF">QN277_012072</name>
</gene>
<sequence>MSLSLIVFSLLFLSGAHSTAMDPYKFLHIILNPNGTITRLEKHPETPATPDPNSHLPVLSKDLTINPSRNTWARIYLPHQALNHSSSSSFTQLPIIVFYHGGGFIFYAANSTYFHDFCVQLVQRTQSVVVSVNYHLAPEHRLPAAYDDALEALHWIRTTEDKWLTRFADYSNCYLMGESAGGNIAYNVGLRAAAEVDQLEPVKIKGLILVQPFFGGVKRTSSEERLANDTNLPQPVTDLMWELSLPVGADRDHKYSNPTVDKGSKGFDHITRLGWKVIVFGCYGDPLIDRQIDLAKSLQKHHAHVEGHFQGEDKHGVFVGQPTKGKAIELYDTIKTLFITTQN</sequence>
<keyword evidence="5" id="KW-1185">Reference proteome</keyword>
<dbReference type="GO" id="GO:0016787">
    <property type="term" value="F:hydrolase activity"/>
    <property type="evidence" value="ECO:0007669"/>
    <property type="project" value="InterPro"/>
</dbReference>
<dbReference type="PANTHER" id="PTHR23024">
    <property type="entry name" value="ARYLACETAMIDE DEACETYLASE"/>
    <property type="match status" value="1"/>
</dbReference>
<dbReference type="InterPro" id="IPR013094">
    <property type="entry name" value="AB_hydrolase_3"/>
</dbReference>
<feature type="signal peptide" evidence="2">
    <location>
        <begin position="1"/>
        <end position="18"/>
    </location>
</feature>